<dbReference type="EMBL" id="JJQU01000082">
    <property type="protein sequence ID" value="KKH87475.1"/>
    <property type="molecule type" value="Genomic_DNA"/>
</dbReference>
<accession>A0A0F8CMW7</accession>
<sequence length="104" mass="11773">MFTTKFTTKKSNLNKGYLEGANLERTELKAMESEILRHLYEIGMLGINEGWEKQSKLDKNAVDNLYHAKLVDKNISKGLVRLSEHGVGAVLFGFRNADKISNML</sequence>
<reference evidence="3 4" key="1">
    <citation type="journal article" date="2015" name="ISME J.">
        <title>Genomic and phenotypic differentiation among Methanosarcina mazei populations from Columbia River sediment.</title>
        <authorList>
            <person name="Youngblut N.D."/>
            <person name="Wirth J.S."/>
            <person name="Henriksen J.R."/>
            <person name="Smith M."/>
            <person name="Simon H."/>
            <person name="Metcalf W.W."/>
            <person name="Whitaker R.J."/>
        </authorList>
    </citation>
    <scope>NUCLEOTIDE SEQUENCE [LARGE SCALE GENOMIC DNA]</scope>
    <source>
        <strain evidence="2 3">1.H.M.2.1</strain>
        <strain evidence="1 4">2.F.A.2.4</strain>
    </source>
</reference>
<evidence type="ECO:0000313" key="2">
    <source>
        <dbReference type="EMBL" id="KKH87475.1"/>
    </source>
</evidence>
<name>A0A0F8CMW7_METMZ</name>
<comment type="caution">
    <text evidence="1">The sequence shown here is derived from an EMBL/GenBank/DDBJ whole genome shotgun (WGS) entry which is preliminary data.</text>
</comment>
<dbReference type="GeneID" id="97802314"/>
<dbReference type="EMBL" id="JJOS01000012">
    <property type="protein sequence ID" value="KKG06264.1"/>
    <property type="molecule type" value="Genomic_DNA"/>
</dbReference>
<evidence type="ECO:0000313" key="3">
    <source>
        <dbReference type="Proteomes" id="UP000034152"/>
    </source>
</evidence>
<evidence type="ECO:0000313" key="1">
    <source>
        <dbReference type="EMBL" id="KKG06264.1"/>
    </source>
</evidence>
<keyword evidence="4" id="KW-1185">Reference proteome</keyword>
<organism evidence="1 4">
    <name type="scientific">Methanosarcina mazei</name>
    <name type="common">Methanosarcina frisia</name>
    <dbReference type="NCBI Taxonomy" id="2209"/>
    <lineage>
        <taxon>Archaea</taxon>
        <taxon>Methanobacteriati</taxon>
        <taxon>Methanobacteriota</taxon>
        <taxon>Stenosarchaea group</taxon>
        <taxon>Methanomicrobia</taxon>
        <taxon>Methanosarcinales</taxon>
        <taxon>Methanosarcinaceae</taxon>
        <taxon>Methanosarcina</taxon>
    </lineage>
</organism>
<evidence type="ECO:0000313" key="4">
    <source>
        <dbReference type="Proteomes" id="UP000034578"/>
    </source>
</evidence>
<dbReference type="PATRIC" id="fig|2209.56.peg.1490"/>
<dbReference type="Proteomes" id="UP000034152">
    <property type="component" value="Unassembled WGS sequence"/>
</dbReference>
<dbReference type="Proteomes" id="UP000034578">
    <property type="component" value="Unassembled WGS sequence"/>
</dbReference>
<proteinExistence type="predicted"/>
<protein>
    <submittedName>
        <fullName evidence="1">Uncharacterized protein</fullName>
    </submittedName>
</protein>
<gene>
    <name evidence="1" type="ORF">DU47_13590</name>
    <name evidence="2" type="ORF">DU80_06830</name>
</gene>
<dbReference type="RefSeq" id="WP_048048163.1">
    <property type="nucleotide sequence ID" value="NZ_AP019780.1"/>
</dbReference>
<dbReference type="AlphaFoldDB" id="A0A0F8CMW7"/>